<keyword evidence="2" id="KW-1185">Reference proteome</keyword>
<evidence type="ECO:0000313" key="1">
    <source>
        <dbReference type="EMBL" id="KAJ8464011.1"/>
    </source>
</evidence>
<evidence type="ECO:0000313" key="2">
    <source>
        <dbReference type="Proteomes" id="UP001215151"/>
    </source>
</evidence>
<dbReference type="AlphaFoldDB" id="A0AAD7TKK4"/>
<dbReference type="Proteomes" id="UP001215151">
    <property type="component" value="Unassembled WGS sequence"/>
</dbReference>
<reference evidence="1" key="1">
    <citation type="submission" date="2022-11" db="EMBL/GenBank/DDBJ databases">
        <title>Genome Sequence of Cubamyces cubensis.</title>
        <authorList>
            <person name="Buettner E."/>
        </authorList>
    </citation>
    <scope>NUCLEOTIDE SEQUENCE</scope>
    <source>
        <strain evidence="1">MPL-01</strain>
    </source>
</reference>
<accession>A0AAD7TKK4</accession>
<organism evidence="1 2">
    <name type="scientific">Trametes cubensis</name>
    <dbReference type="NCBI Taxonomy" id="1111947"/>
    <lineage>
        <taxon>Eukaryota</taxon>
        <taxon>Fungi</taxon>
        <taxon>Dikarya</taxon>
        <taxon>Basidiomycota</taxon>
        <taxon>Agaricomycotina</taxon>
        <taxon>Agaricomycetes</taxon>
        <taxon>Polyporales</taxon>
        <taxon>Polyporaceae</taxon>
        <taxon>Trametes</taxon>
    </lineage>
</organism>
<name>A0AAD7TKK4_9APHY</name>
<gene>
    <name evidence="1" type="ORF">ONZ51_g9876</name>
</gene>
<sequence>MLVFATCALEADFAASSSTAYLSFKVQRVREPMDAADFVHRLCECQPASPSEPSSNAKKRQLSILLFPVEEDTPKVVQTEIEIGPDPERPSVKKHLLRFQDFLHCPKLFLAFDPNLDDDDAPQNRAIQKLLGDGPGFPLPLRGVVVGYRAREPAREFTQFLDVSLKDVSAFTSFLRKRELPESCFQWYHLGRPLGADPDVPEQMLSVLLFPAGANTPQLVQTKLQIQDDPDNPGEKKHAVDFESFLHTSTTVHIPFGPVCESTSPPSRLFLAFDSTLDDDDAPRNPVIGYRAREPVNDFTQFMDVSLADVPAIASFLRSRKLPEYRMQWRQRGKGSRADVESMAGLFAMLVVGRMLLGL</sequence>
<comment type="caution">
    <text evidence="1">The sequence shown here is derived from an EMBL/GenBank/DDBJ whole genome shotgun (WGS) entry which is preliminary data.</text>
</comment>
<protein>
    <submittedName>
        <fullName evidence="1">Uncharacterized protein</fullName>
    </submittedName>
</protein>
<proteinExistence type="predicted"/>
<dbReference type="EMBL" id="JAPEVG010000358">
    <property type="protein sequence ID" value="KAJ8464011.1"/>
    <property type="molecule type" value="Genomic_DNA"/>
</dbReference>